<dbReference type="PRINTS" id="PR02064">
    <property type="entry name" value="DONSON"/>
</dbReference>
<proteinExistence type="inferred from homology"/>
<feature type="region of interest" description="Disordered" evidence="5">
    <location>
        <begin position="361"/>
        <end position="413"/>
    </location>
</feature>
<dbReference type="OrthoDB" id="534063at2759"/>
<gene>
    <name evidence="6" type="ORF">OFUS_LOCUS22943</name>
</gene>
<protein>
    <submittedName>
        <fullName evidence="6">Uncharacterized protein</fullName>
    </submittedName>
</protein>
<feature type="region of interest" description="Disordered" evidence="5">
    <location>
        <begin position="647"/>
        <end position="673"/>
    </location>
</feature>
<keyword evidence="2" id="KW-0217">Developmental protein</keyword>
<comment type="subcellular location">
    <subcellularLocation>
        <location evidence="1">Nucleus</location>
    </subcellularLocation>
</comment>
<comment type="similarity">
    <text evidence="4">Belongs to the DONSON family.</text>
</comment>
<evidence type="ECO:0000313" key="6">
    <source>
        <dbReference type="EMBL" id="CAH1798861.1"/>
    </source>
</evidence>
<evidence type="ECO:0000256" key="3">
    <source>
        <dbReference type="ARBA" id="ARBA00023242"/>
    </source>
</evidence>
<dbReference type="PANTHER" id="PTHR12972">
    <property type="entry name" value="DOWNSTREAM NEIGHBOR OF SON"/>
    <property type="match status" value="1"/>
</dbReference>
<evidence type="ECO:0000256" key="4">
    <source>
        <dbReference type="ARBA" id="ARBA00025806"/>
    </source>
</evidence>
<dbReference type="EMBL" id="CAIIXF020000011">
    <property type="protein sequence ID" value="CAH1798861.1"/>
    <property type="molecule type" value="Genomic_DNA"/>
</dbReference>
<feature type="compositionally biased region" description="Polar residues" evidence="5">
    <location>
        <begin position="434"/>
        <end position="456"/>
    </location>
</feature>
<feature type="compositionally biased region" description="Polar residues" evidence="5">
    <location>
        <begin position="380"/>
        <end position="392"/>
    </location>
</feature>
<sequence>MFVITWLEESFSINKDMNVKESLSVGTVYFAYKEACAAIGCKPITEKKINLIIRGYFTNIRSHFHRLPSGARVTLHEYLTFKQLALVSKESSHLSLSPDFVKNAASPQWTVTLNDDANVTAVRTTDTFINDNPVTKKIIFDHDSPNWRLVINDKLINLEDLHISDKYSQSERSLNAIFKIVDNLCICIGIEQPKTLKKLVFRTLDRFREGTGKNRWRLRSGMCPQVVDFSRSSSTCVLCSQYRVRVAPQPEPSDETPELINKLFPNIPEPMKKLLLDQSKNCNVEHSTQNRWSDEVKRICLTMWTSSKIDYELLHSSGLFVLPSPALLYKIKKKMADLPSNTSPKWRRPSDVMKVRKVRKKLATTHQPKAKNKSREPKTSESQNAGKRSNPFSCPPKRKVQTSDEDADGGGSIDGAIGSDLFSMLNKRPRLDIQESSADKNPSVTTDTSVNSLPETLFSNTSRNTVTKETNEAEKLVYNKDMICDWSLKMKIRFMSPELFSWCHPLKTNEECDGLYSFVRRAQYQANTCSRKPEFQKACMYWIHPNLPWCKLFPRINADSALGKQTGLLLEDHVLKALYDDWTESFTSAFHLLRSCHSPYFYMLTHQLNVLFRAPGVGGLNKMNAIVTPTTRGFREALTEEGIEFTMPLHDTTKTDNEDDSESNSPVQNLERVDYENDLDPELIEDDDLLATDSGASSWLESMGLDKSSYPSLDPNKVKLQRESYRAIDNRPESMVLVQGPSTQALYNYLLNYKSCIAHSGSQAGVPPTILSPSAFKGATLKSLQVKQGTIRQQCQDGTMVSNQTLEVSGPILPHTTLALCSLFKQTQCSDFSGVFNVHDHSTAFNGTPLPQNAKNSRNNWGLPMDMEEVLFRSNNLGKLAVREIVCTADGYHWNT</sequence>
<comment type="caution">
    <text evidence="6">The sequence shown here is derived from an EMBL/GenBank/DDBJ whole genome shotgun (WGS) entry which is preliminary data.</text>
</comment>
<dbReference type="PANTHER" id="PTHR12972:SF0">
    <property type="entry name" value="PROTEIN DOWNSTREAM NEIGHBOR OF SON"/>
    <property type="match status" value="1"/>
</dbReference>
<feature type="region of interest" description="Disordered" evidence="5">
    <location>
        <begin position="433"/>
        <end position="456"/>
    </location>
</feature>
<dbReference type="GO" id="GO:0005634">
    <property type="term" value="C:nucleus"/>
    <property type="evidence" value="ECO:0007669"/>
    <property type="project" value="UniProtKB-SubCell"/>
</dbReference>
<organism evidence="6 7">
    <name type="scientific">Owenia fusiformis</name>
    <name type="common">Polychaete worm</name>
    <dbReference type="NCBI Taxonomy" id="6347"/>
    <lineage>
        <taxon>Eukaryota</taxon>
        <taxon>Metazoa</taxon>
        <taxon>Spiralia</taxon>
        <taxon>Lophotrochozoa</taxon>
        <taxon>Annelida</taxon>
        <taxon>Polychaeta</taxon>
        <taxon>Sedentaria</taxon>
        <taxon>Canalipalpata</taxon>
        <taxon>Sabellida</taxon>
        <taxon>Oweniida</taxon>
        <taxon>Oweniidae</taxon>
        <taxon>Owenia</taxon>
    </lineage>
</organism>
<dbReference type="AlphaFoldDB" id="A0A8S4PZF3"/>
<evidence type="ECO:0000256" key="2">
    <source>
        <dbReference type="ARBA" id="ARBA00022473"/>
    </source>
</evidence>
<feature type="compositionally biased region" description="Basic residues" evidence="5">
    <location>
        <begin position="361"/>
        <end position="372"/>
    </location>
</feature>
<dbReference type="GO" id="GO:0033260">
    <property type="term" value="P:nuclear DNA replication"/>
    <property type="evidence" value="ECO:0007669"/>
    <property type="project" value="TreeGrafter"/>
</dbReference>
<keyword evidence="3" id="KW-0539">Nucleus</keyword>
<dbReference type="InterPro" id="IPR024861">
    <property type="entry name" value="Donson"/>
</dbReference>
<reference evidence="6" key="1">
    <citation type="submission" date="2022-03" db="EMBL/GenBank/DDBJ databases">
        <authorList>
            <person name="Martin C."/>
        </authorList>
    </citation>
    <scope>NUCLEOTIDE SEQUENCE</scope>
</reference>
<name>A0A8S4PZF3_OWEFU</name>
<evidence type="ECO:0000256" key="1">
    <source>
        <dbReference type="ARBA" id="ARBA00004123"/>
    </source>
</evidence>
<dbReference type="Proteomes" id="UP000749559">
    <property type="component" value="Unassembled WGS sequence"/>
</dbReference>
<evidence type="ECO:0000313" key="7">
    <source>
        <dbReference type="Proteomes" id="UP000749559"/>
    </source>
</evidence>
<accession>A0A8S4PZF3</accession>
<keyword evidence="7" id="KW-1185">Reference proteome</keyword>
<evidence type="ECO:0000256" key="5">
    <source>
        <dbReference type="SAM" id="MobiDB-lite"/>
    </source>
</evidence>